<dbReference type="Proteomes" id="UP000186817">
    <property type="component" value="Unassembled WGS sequence"/>
</dbReference>
<keyword evidence="5" id="KW-1185">Reference proteome</keyword>
<gene>
    <name evidence="4" type="ORF">AK812_SmicGene42306</name>
</gene>
<keyword evidence="1" id="KW-0175">Coiled coil</keyword>
<dbReference type="AlphaFoldDB" id="A0A1Q9C3Z9"/>
<evidence type="ECO:0000313" key="4">
    <source>
        <dbReference type="EMBL" id="OLP77625.1"/>
    </source>
</evidence>
<protein>
    <recommendedName>
        <fullName evidence="3">Ubiquitin-like domain-containing protein</fullName>
    </recommendedName>
</protein>
<feature type="coiled-coil region" evidence="1">
    <location>
        <begin position="537"/>
        <end position="568"/>
    </location>
</feature>
<feature type="coiled-coil region" evidence="1">
    <location>
        <begin position="324"/>
        <end position="354"/>
    </location>
</feature>
<comment type="caution">
    <text evidence="4">The sequence shown here is derived from an EMBL/GenBank/DDBJ whole genome shotgun (WGS) entry which is preliminary data.</text>
</comment>
<evidence type="ECO:0000259" key="3">
    <source>
        <dbReference type="PROSITE" id="PS50053"/>
    </source>
</evidence>
<sequence>MQRFTTRALRSGCFRCYRCGAVLRFDKQRVLFHDCGHVRGDADFIVKTIALVLHGSWIPKDELLGAVSMPALLYVLLLLCKDGSLRNPHLTEKCIAAPMILSIYVAIADGGLRAFVLGGVHRVDIAATFKRLPEHADELRKLANRQGSLGFCSWEQRLAPRSAVLALTEPVPGISQQRAALLDALQGAQAGAAGAGAVYESQLRNEVRSTTLQSDMREPAAQQAAKSCRSTGPPVLDSSGDTQAHRQERTSKQMAPVQKASTEEGKPSEESSRASLAPTGLQPSSARLHESDNGFHAAEAGQAVSATAQKDAGRSRTGALALQVQQAMKERHEKEEEERRLQREEEQLKANCSAVIASQDSEYQRSLLHDQVRDLQKEQTKLQESEKSLSTAWTAMVQRRQNAEIRISRYGAALGRVAVKIHESVQKLTKLQSKKSPCSRSWRKCHSAWRMSRRHWWRRKSFCAWPCLRMIPPDPGLSAEPPAVSLEEFLECLQNAEGDDDESKDFDINRSDVIYSADAPLSISEIIGFAVVKESIEQLARQDLLDMKEELETELEEMVEREKKIKTGIKNIKDVLKILANGGKLKGDALKQLKSRPFNIYIKPINFPWMKTTFELSVTMGTTVSSLTGSIADRLISGLPDLKRAQMQEKEKKKFITSLRLVSDAVPFESAYGRKTIGQLGVSPNLTVSVMSRLKGGGKSSQNMKKDAEAKKKVKKDELLKVWKGIQEKPVQIENYKDLPFVIKLNETATKLMTYNNAPMDGVKWLVSNCSLELLKKIEKLFDPENSEQFNTNDKDTRLKKIALYIFNEEFQKVVGFKDGLEDVIDKCVTLFGYIFNKACLEATTSKFGMVQFQTMLGKCIAYKEGKGEKDDDEMSALMNTLKV</sequence>
<feature type="domain" description="Ubiquitin-like" evidence="3">
    <location>
        <begin position="598"/>
        <end position="697"/>
    </location>
</feature>
<evidence type="ECO:0000256" key="1">
    <source>
        <dbReference type="SAM" id="Coils"/>
    </source>
</evidence>
<dbReference type="OrthoDB" id="437748at2759"/>
<reference evidence="4 5" key="1">
    <citation type="submission" date="2016-02" db="EMBL/GenBank/DDBJ databases">
        <title>Genome analysis of coral dinoflagellate symbionts highlights evolutionary adaptations to a symbiotic lifestyle.</title>
        <authorList>
            <person name="Aranda M."/>
            <person name="Li Y."/>
            <person name="Liew Y.J."/>
            <person name="Baumgarten S."/>
            <person name="Simakov O."/>
            <person name="Wilson M."/>
            <person name="Piel J."/>
            <person name="Ashoor H."/>
            <person name="Bougouffa S."/>
            <person name="Bajic V.B."/>
            <person name="Ryu T."/>
            <person name="Ravasi T."/>
            <person name="Bayer T."/>
            <person name="Micklem G."/>
            <person name="Kim H."/>
            <person name="Bhak J."/>
            <person name="Lajeunesse T.C."/>
            <person name="Voolstra C.R."/>
        </authorList>
    </citation>
    <scope>NUCLEOTIDE SEQUENCE [LARGE SCALE GENOMIC DNA]</scope>
    <source>
        <strain evidence="4 5">CCMP2467</strain>
    </source>
</reference>
<name>A0A1Q9C3Z9_SYMMI</name>
<evidence type="ECO:0000313" key="5">
    <source>
        <dbReference type="Proteomes" id="UP000186817"/>
    </source>
</evidence>
<accession>A0A1Q9C3Z9</accession>
<organism evidence="4 5">
    <name type="scientific">Symbiodinium microadriaticum</name>
    <name type="common">Dinoflagellate</name>
    <name type="synonym">Zooxanthella microadriatica</name>
    <dbReference type="NCBI Taxonomy" id="2951"/>
    <lineage>
        <taxon>Eukaryota</taxon>
        <taxon>Sar</taxon>
        <taxon>Alveolata</taxon>
        <taxon>Dinophyceae</taxon>
        <taxon>Suessiales</taxon>
        <taxon>Symbiodiniaceae</taxon>
        <taxon>Symbiodinium</taxon>
    </lineage>
</organism>
<dbReference type="EMBL" id="LSRX01001736">
    <property type="protein sequence ID" value="OLP77625.1"/>
    <property type="molecule type" value="Genomic_DNA"/>
</dbReference>
<proteinExistence type="predicted"/>
<feature type="region of interest" description="Disordered" evidence="2">
    <location>
        <begin position="209"/>
        <end position="288"/>
    </location>
</feature>
<evidence type="ECO:0000256" key="2">
    <source>
        <dbReference type="SAM" id="MobiDB-lite"/>
    </source>
</evidence>
<feature type="compositionally biased region" description="Basic and acidic residues" evidence="2">
    <location>
        <begin position="261"/>
        <end position="272"/>
    </location>
</feature>
<dbReference type="InterPro" id="IPR000626">
    <property type="entry name" value="Ubiquitin-like_dom"/>
</dbReference>
<dbReference type="PROSITE" id="PS50053">
    <property type="entry name" value="UBIQUITIN_2"/>
    <property type="match status" value="1"/>
</dbReference>